<accession>A0AAD5G1Q1</accession>
<feature type="compositionally biased region" description="Basic residues" evidence="3">
    <location>
        <begin position="235"/>
        <end position="244"/>
    </location>
</feature>
<sequence>MKRELAFALEARSQFGSFTGRTRSSYNNNINNNNNRSVEVIDVNRQNNNNNHKKIKVDVTDDVLVNIDKSEEGKEQSESVVAVEEVLNGEEKSTVAKVYVKRKKGKKEGRCDMTPRRFTRSALKEKEENEEENVGTCSSRKKLEMKMSKKIGLDKMPGNMRELLETGLLEGFRVCYKFGSFGSSSPENLLICDSCLVDKEVDAEPRVATCSEVRTSSLEPKASESNSLSLSSDRKTKRGRKRKSSKSDMKHNKSSGNYIKSRDKIKSKIHKRSLRSASPRPIKSAPKCTSPQLNSGIKLTIKNQQLHWSVFQKGGLPDGTELTYVAQGKKLLDGYKWNNGIFCSCCKTEISASQFEAHAGWATRKKPYENIYISNGVSLHEYAVSMKKNEKGRCSVKYNDDLCRVCWDGGDLLLCDGCPSGKNATTRETRKFLAQTVDIFHEGFNPIIDATSGRDFIPSMVYGRKIWSQDFAGMLCAILTVDSNVVSAGTLRVFGEDIAELPIVATSKCNQGKLTELRQSCSAMMTFKGTSMLHKEIPQAQNDDVDAAGDHGM</sequence>
<dbReference type="Pfam" id="PF23209">
    <property type="entry name" value="IDM1_C"/>
    <property type="match status" value="1"/>
</dbReference>
<evidence type="ECO:0000259" key="5">
    <source>
        <dbReference type="Pfam" id="PF23209"/>
    </source>
</evidence>
<keyword evidence="2" id="KW-0539">Nucleus</keyword>
<dbReference type="EMBL" id="JAMZMK010012189">
    <property type="protein sequence ID" value="KAI7724556.1"/>
    <property type="molecule type" value="Genomic_DNA"/>
</dbReference>
<keyword evidence="7" id="KW-1185">Reference proteome</keyword>
<feature type="region of interest" description="Disordered" evidence="3">
    <location>
        <begin position="211"/>
        <end position="291"/>
    </location>
</feature>
<organism evidence="6 7">
    <name type="scientific">Ambrosia artemisiifolia</name>
    <name type="common">Common ragweed</name>
    <dbReference type="NCBI Taxonomy" id="4212"/>
    <lineage>
        <taxon>Eukaryota</taxon>
        <taxon>Viridiplantae</taxon>
        <taxon>Streptophyta</taxon>
        <taxon>Embryophyta</taxon>
        <taxon>Tracheophyta</taxon>
        <taxon>Spermatophyta</taxon>
        <taxon>Magnoliopsida</taxon>
        <taxon>eudicotyledons</taxon>
        <taxon>Gunneridae</taxon>
        <taxon>Pentapetalae</taxon>
        <taxon>asterids</taxon>
        <taxon>campanulids</taxon>
        <taxon>Asterales</taxon>
        <taxon>Asteraceae</taxon>
        <taxon>Asteroideae</taxon>
        <taxon>Heliantheae alliance</taxon>
        <taxon>Heliantheae</taxon>
        <taxon>Ambrosia</taxon>
    </lineage>
</organism>
<gene>
    <name evidence="6" type="ORF">M8C21_003318</name>
</gene>
<proteinExistence type="predicted"/>
<comment type="subcellular location">
    <subcellularLocation>
        <location evidence="1">Nucleus</location>
    </subcellularLocation>
</comment>
<dbReference type="GO" id="GO:0000977">
    <property type="term" value="F:RNA polymerase II transcription regulatory region sequence-specific DNA binding"/>
    <property type="evidence" value="ECO:0007669"/>
    <property type="project" value="TreeGrafter"/>
</dbReference>
<evidence type="ECO:0008006" key="8">
    <source>
        <dbReference type="Google" id="ProtNLM"/>
    </source>
</evidence>
<dbReference type="GO" id="GO:0005634">
    <property type="term" value="C:nucleus"/>
    <property type="evidence" value="ECO:0007669"/>
    <property type="project" value="UniProtKB-SubCell"/>
</dbReference>
<dbReference type="GO" id="GO:0045944">
    <property type="term" value="P:positive regulation of transcription by RNA polymerase II"/>
    <property type="evidence" value="ECO:0007669"/>
    <property type="project" value="TreeGrafter"/>
</dbReference>
<evidence type="ECO:0000256" key="3">
    <source>
        <dbReference type="SAM" id="MobiDB-lite"/>
    </source>
</evidence>
<dbReference type="InterPro" id="IPR056511">
    <property type="entry name" value="IDM1_C"/>
</dbReference>
<dbReference type="InterPro" id="IPR032308">
    <property type="entry name" value="TDBD"/>
</dbReference>
<feature type="domain" description="Tify" evidence="4">
    <location>
        <begin position="338"/>
        <end position="383"/>
    </location>
</feature>
<evidence type="ECO:0000256" key="1">
    <source>
        <dbReference type="ARBA" id="ARBA00004123"/>
    </source>
</evidence>
<protein>
    <recommendedName>
        <fullName evidence="8">Tify domain-containing protein</fullName>
    </recommendedName>
</protein>
<dbReference type="InterPro" id="IPR013083">
    <property type="entry name" value="Znf_RING/FYVE/PHD"/>
</dbReference>
<evidence type="ECO:0000313" key="7">
    <source>
        <dbReference type="Proteomes" id="UP001206925"/>
    </source>
</evidence>
<dbReference type="AlphaFoldDB" id="A0AAD5G1Q1"/>
<evidence type="ECO:0000313" key="6">
    <source>
        <dbReference type="EMBL" id="KAI7724556.1"/>
    </source>
</evidence>
<dbReference type="PANTHER" id="PTHR47025">
    <property type="entry name" value="AUTOIMMUNE REGULATOR"/>
    <property type="match status" value="1"/>
</dbReference>
<dbReference type="Gene3D" id="3.30.40.10">
    <property type="entry name" value="Zinc/RING finger domain, C3HC4 (zinc finger)"/>
    <property type="match status" value="1"/>
</dbReference>
<dbReference type="GO" id="GO:0003682">
    <property type="term" value="F:chromatin binding"/>
    <property type="evidence" value="ECO:0007669"/>
    <property type="project" value="TreeGrafter"/>
</dbReference>
<comment type="caution">
    <text evidence="6">The sequence shown here is derived from an EMBL/GenBank/DDBJ whole genome shotgun (WGS) entry which is preliminary data.</text>
</comment>
<evidence type="ECO:0000259" key="4">
    <source>
        <dbReference type="Pfam" id="PF16135"/>
    </source>
</evidence>
<evidence type="ECO:0000256" key="2">
    <source>
        <dbReference type="ARBA" id="ARBA00023242"/>
    </source>
</evidence>
<dbReference type="GO" id="GO:0042393">
    <property type="term" value="F:histone binding"/>
    <property type="evidence" value="ECO:0007669"/>
    <property type="project" value="TreeGrafter"/>
</dbReference>
<feature type="domain" description="Increased DNA methylation 1 C-terminal" evidence="5">
    <location>
        <begin position="444"/>
        <end position="513"/>
    </location>
</feature>
<name>A0AAD5G1Q1_AMBAR</name>
<dbReference type="Pfam" id="PF16135">
    <property type="entry name" value="TDBD"/>
    <property type="match status" value="1"/>
</dbReference>
<dbReference type="Proteomes" id="UP001206925">
    <property type="component" value="Unassembled WGS sequence"/>
</dbReference>
<reference evidence="6" key="1">
    <citation type="submission" date="2022-06" db="EMBL/GenBank/DDBJ databases">
        <title>Uncovering the hologenomic basis of an extraordinary plant invasion.</title>
        <authorList>
            <person name="Bieker V.C."/>
            <person name="Martin M.D."/>
            <person name="Gilbert T."/>
            <person name="Hodgins K."/>
            <person name="Battlay P."/>
            <person name="Petersen B."/>
            <person name="Wilson J."/>
        </authorList>
    </citation>
    <scope>NUCLEOTIDE SEQUENCE</scope>
    <source>
        <strain evidence="6">AA19_3_7</strain>
        <tissue evidence="6">Leaf</tissue>
    </source>
</reference>
<dbReference type="PANTHER" id="PTHR47025:SF27">
    <property type="entry name" value="PHD-TYPE DOMAIN-CONTAINING PROTEIN"/>
    <property type="match status" value="1"/>
</dbReference>
<feature type="non-terminal residue" evidence="6">
    <location>
        <position position="1"/>
    </location>
</feature>